<evidence type="ECO:0000256" key="7">
    <source>
        <dbReference type="ARBA" id="ARBA00022840"/>
    </source>
</evidence>
<dbReference type="AlphaFoldDB" id="A0A1Y1S6E5"/>
<dbReference type="GO" id="GO:0005737">
    <property type="term" value="C:cytoplasm"/>
    <property type="evidence" value="ECO:0007669"/>
    <property type="project" value="TreeGrafter"/>
</dbReference>
<organism evidence="12 13">
    <name type="scientific">Enterospora canceri</name>
    <dbReference type="NCBI Taxonomy" id="1081671"/>
    <lineage>
        <taxon>Eukaryota</taxon>
        <taxon>Fungi</taxon>
        <taxon>Fungi incertae sedis</taxon>
        <taxon>Microsporidia</taxon>
        <taxon>Enterocytozoonidae</taxon>
        <taxon>Enterospora</taxon>
    </lineage>
</organism>
<accession>A0A1Y1S6E5</accession>
<evidence type="ECO:0000256" key="3">
    <source>
        <dbReference type="ARBA" id="ARBA00022527"/>
    </source>
</evidence>
<dbReference type="OrthoDB" id="1732493at2759"/>
<dbReference type="FunFam" id="1.10.510.10:FF:000624">
    <property type="entry name" value="Mitogen-activated protein kinase"/>
    <property type="match status" value="1"/>
</dbReference>
<dbReference type="GO" id="GO:0005524">
    <property type="term" value="F:ATP binding"/>
    <property type="evidence" value="ECO:0007669"/>
    <property type="project" value="UniProtKB-UniRule"/>
</dbReference>
<keyword evidence="13" id="KW-1185">Reference proteome</keyword>
<evidence type="ECO:0000256" key="6">
    <source>
        <dbReference type="ARBA" id="ARBA00022777"/>
    </source>
</evidence>
<dbReference type="GO" id="GO:0004693">
    <property type="term" value="F:cyclin-dependent protein serine/threonine kinase activity"/>
    <property type="evidence" value="ECO:0007669"/>
    <property type="project" value="TreeGrafter"/>
</dbReference>
<dbReference type="VEuPathDB" id="MicrosporidiaDB:ECANGB1_1269"/>
<dbReference type="EMBL" id="LWDP01000036">
    <property type="protein sequence ID" value="ORD93984.1"/>
    <property type="molecule type" value="Genomic_DNA"/>
</dbReference>
<dbReference type="PANTHER" id="PTHR24056">
    <property type="entry name" value="CELL DIVISION PROTEIN KINASE"/>
    <property type="match status" value="1"/>
</dbReference>
<protein>
    <submittedName>
        <fullName evidence="12">Y823</fullName>
    </submittedName>
</protein>
<keyword evidence="7 9" id="KW-0067">ATP-binding</keyword>
<dbReference type="SUPFAM" id="SSF56112">
    <property type="entry name" value="Protein kinase-like (PK-like)"/>
    <property type="match status" value="1"/>
</dbReference>
<dbReference type="PROSITE" id="PS50011">
    <property type="entry name" value="PROTEIN_KINASE_DOM"/>
    <property type="match status" value="1"/>
</dbReference>
<gene>
    <name evidence="12" type="primary">Y823</name>
    <name evidence="12" type="ORF">ECANGB1_1269</name>
</gene>
<dbReference type="PANTHER" id="PTHR24056:SF46">
    <property type="entry name" value="CYCLIN-DEPENDENT KINASE 5"/>
    <property type="match status" value="1"/>
</dbReference>
<keyword evidence="6" id="KW-0418">Kinase</keyword>
<evidence type="ECO:0000313" key="13">
    <source>
        <dbReference type="Proteomes" id="UP000192639"/>
    </source>
</evidence>
<evidence type="ECO:0000256" key="8">
    <source>
        <dbReference type="ARBA" id="ARBA00023242"/>
    </source>
</evidence>
<dbReference type="FunFam" id="3.30.200.20:FF:000042">
    <property type="entry name" value="Aurora kinase A"/>
    <property type="match status" value="1"/>
</dbReference>
<evidence type="ECO:0000256" key="5">
    <source>
        <dbReference type="ARBA" id="ARBA00022741"/>
    </source>
</evidence>
<evidence type="ECO:0000256" key="2">
    <source>
        <dbReference type="ARBA" id="ARBA00006485"/>
    </source>
</evidence>
<dbReference type="InterPro" id="IPR000719">
    <property type="entry name" value="Prot_kinase_dom"/>
</dbReference>
<comment type="caution">
    <text evidence="12">The sequence shown here is derived from an EMBL/GenBank/DDBJ whole genome shotgun (WGS) entry which is preliminary data.</text>
</comment>
<dbReference type="PROSITE" id="PS00108">
    <property type="entry name" value="PROTEIN_KINASE_ST"/>
    <property type="match status" value="1"/>
</dbReference>
<dbReference type="GO" id="GO:0005634">
    <property type="term" value="C:nucleus"/>
    <property type="evidence" value="ECO:0007669"/>
    <property type="project" value="UniProtKB-SubCell"/>
</dbReference>
<feature type="domain" description="Protein kinase" evidence="11">
    <location>
        <begin position="4"/>
        <end position="255"/>
    </location>
</feature>
<evidence type="ECO:0000256" key="1">
    <source>
        <dbReference type="ARBA" id="ARBA00004123"/>
    </source>
</evidence>
<evidence type="ECO:0000313" key="12">
    <source>
        <dbReference type="EMBL" id="ORD93984.1"/>
    </source>
</evidence>
<dbReference type="InterPro" id="IPR011009">
    <property type="entry name" value="Kinase-like_dom_sf"/>
</dbReference>
<comment type="similarity">
    <text evidence="2">Belongs to the protein kinase superfamily. CMGC Ser/Thr protein kinase family. CDC2/CDKX subfamily.</text>
</comment>
<dbReference type="Proteomes" id="UP000192639">
    <property type="component" value="Unassembled WGS sequence"/>
</dbReference>
<comment type="subcellular location">
    <subcellularLocation>
        <location evidence="1">Nucleus</location>
    </subcellularLocation>
</comment>
<evidence type="ECO:0000259" key="11">
    <source>
        <dbReference type="PROSITE" id="PS50011"/>
    </source>
</evidence>
<dbReference type="InterPro" id="IPR050108">
    <property type="entry name" value="CDK"/>
</dbReference>
<feature type="binding site" evidence="9">
    <location>
        <position position="34"/>
    </location>
    <ligand>
        <name>ATP</name>
        <dbReference type="ChEBI" id="CHEBI:30616"/>
    </ligand>
</feature>
<keyword evidence="3 10" id="KW-0723">Serine/threonine-protein kinase</keyword>
<name>A0A1Y1S6E5_9MICR</name>
<dbReference type="Gene3D" id="3.30.200.20">
    <property type="entry name" value="Phosphorylase Kinase, domain 1"/>
    <property type="match status" value="1"/>
</dbReference>
<keyword evidence="4" id="KW-0808">Transferase</keyword>
<dbReference type="SMART" id="SM00220">
    <property type="entry name" value="S_TKc"/>
    <property type="match status" value="1"/>
</dbReference>
<keyword evidence="8" id="KW-0539">Nucleus</keyword>
<evidence type="ECO:0000256" key="10">
    <source>
        <dbReference type="RuleBase" id="RU000304"/>
    </source>
</evidence>
<reference evidence="12 13" key="1">
    <citation type="journal article" date="2017" name="Environ. Microbiol.">
        <title>Decay of the glycolytic pathway and adaptation to intranuclear parasitism within Enterocytozoonidae microsporidia.</title>
        <authorList>
            <person name="Wiredu Boakye D."/>
            <person name="Jaroenlak P."/>
            <person name="Prachumwat A."/>
            <person name="Williams T.A."/>
            <person name="Bateman K.S."/>
            <person name="Itsathitphaisarn O."/>
            <person name="Sritunyalucksana K."/>
            <person name="Paszkiewicz K.H."/>
            <person name="Moore K.A."/>
            <person name="Stentiford G.D."/>
            <person name="Williams B.A."/>
        </authorList>
    </citation>
    <scope>NUCLEOTIDE SEQUENCE [LARGE SCALE GENOMIC DNA]</scope>
    <source>
        <strain evidence="12 13">GB1</strain>
    </source>
</reference>
<dbReference type="PROSITE" id="PS00107">
    <property type="entry name" value="PROTEIN_KINASE_ATP"/>
    <property type="match status" value="1"/>
</dbReference>
<dbReference type="PIRSF" id="PIRSF000654">
    <property type="entry name" value="Integrin-linked_kinase"/>
    <property type="match status" value="1"/>
</dbReference>
<dbReference type="InterPro" id="IPR008271">
    <property type="entry name" value="Ser/Thr_kinase_AS"/>
</dbReference>
<dbReference type="InterPro" id="IPR017441">
    <property type="entry name" value="Protein_kinase_ATP_BS"/>
</dbReference>
<dbReference type="Gene3D" id="1.10.510.10">
    <property type="entry name" value="Transferase(Phosphotransferase) domain 1"/>
    <property type="match status" value="1"/>
</dbReference>
<evidence type="ECO:0000256" key="4">
    <source>
        <dbReference type="ARBA" id="ARBA00022679"/>
    </source>
</evidence>
<proteinExistence type="inferred from homology"/>
<sequence>MTRYIQGKKIGSGTYSNVYEALDTEMNCIVAIKKITLNQREGMPSTALREISILRILKHKNIIQLLQVIHKEEMLFIILEYAKYDLGTFLEANNETKYNLVNQLIYGIAAIHAANIVHRDLKPANILVNELGVLKIADFGLARAVSTLDASYSSEVVTLWYRPPELLLGCTIYAFEIDIWSLGCIIYEMITNTPLFPGDSKEKQLNLINSISLARIEQELVIMHKAPIVYAKIVVKCLDKNPKSRIAVNEIIVFLNNCKKR</sequence>
<keyword evidence="5 9" id="KW-0547">Nucleotide-binding</keyword>
<evidence type="ECO:0000256" key="9">
    <source>
        <dbReference type="PROSITE-ProRule" id="PRU10141"/>
    </source>
</evidence>
<dbReference type="Pfam" id="PF00069">
    <property type="entry name" value="Pkinase"/>
    <property type="match status" value="1"/>
</dbReference>